<accession>A0A183JD20</accession>
<gene>
    <name evidence="4" type="ORF">SCUD_LOCUS581</name>
</gene>
<feature type="repeat" description="Filamin" evidence="3">
    <location>
        <begin position="557"/>
        <end position="591"/>
    </location>
</feature>
<dbReference type="STRING" id="6186.A0A183JD20"/>
<dbReference type="InterPro" id="IPR017868">
    <property type="entry name" value="Filamin/ABP280_repeat-like"/>
</dbReference>
<protein>
    <submittedName>
        <fullName evidence="6">Filamin-A</fullName>
    </submittedName>
</protein>
<dbReference type="PANTHER" id="PTHR38537">
    <property type="entry name" value="JITTERBUG, ISOFORM N"/>
    <property type="match status" value="1"/>
</dbReference>
<keyword evidence="2" id="KW-0677">Repeat</keyword>
<dbReference type="GO" id="GO:0030036">
    <property type="term" value="P:actin cytoskeleton organization"/>
    <property type="evidence" value="ECO:0007669"/>
    <property type="project" value="InterPro"/>
</dbReference>
<keyword evidence="5" id="KW-1185">Reference proteome</keyword>
<dbReference type="InterPro" id="IPR014756">
    <property type="entry name" value="Ig_E-set"/>
</dbReference>
<reference evidence="4 5" key="2">
    <citation type="submission" date="2018-11" db="EMBL/GenBank/DDBJ databases">
        <authorList>
            <consortium name="Pathogen Informatics"/>
        </authorList>
    </citation>
    <scope>NUCLEOTIDE SEQUENCE [LARGE SCALE GENOMIC DNA]</scope>
    <source>
        <strain evidence="4">Dakar</strain>
        <strain evidence="5">Dakar, Senegal</strain>
    </source>
</reference>
<feature type="repeat" description="Filamin" evidence="3">
    <location>
        <begin position="119"/>
        <end position="189"/>
    </location>
</feature>
<dbReference type="Gene3D" id="2.60.40.10">
    <property type="entry name" value="Immunoglobulins"/>
    <property type="match status" value="5"/>
</dbReference>
<comment type="similarity">
    <text evidence="1">Belongs to the filamin family.</text>
</comment>
<dbReference type="Proteomes" id="UP000279833">
    <property type="component" value="Unassembled WGS sequence"/>
</dbReference>
<feature type="repeat" description="Filamin" evidence="3">
    <location>
        <begin position="189"/>
        <end position="318"/>
    </location>
</feature>
<dbReference type="InterPro" id="IPR001298">
    <property type="entry name" value="Filamin/ABP280_rpt"/>
</dbReference>
<proteinExistence type="inferred from homology"/>
<dbReference type="PROSITE" id="PS50194">
    <property type="entry name" value="FILAMIN_REPEAT"/>
    <property type="match status" value="5"/>
</dbReference>
<evidence type="ECO:0000313" key="5">
    <source>
        <dbReference type="Proteomes" id="UP000279833"/>
    </source>
</evidence>
<dbReference type="InterPro" id="IPR044801">
    <property type="entry name" value="Filamin"/>
</dbReference>
<dbReference type="InterPro" id="IPR013783">
    <property type="entry name" value="Ig-like_fold"/>
</dbReference>
<dbReference type="SUPFAM" id="SSF81296">
    <property type="entry name" value="E set domains"/>
    <property type="match status" value="4"/>
</dbReference>
<dbReference type="PANTHER" id="PTHR38537:SF8">
    <property type="entry name" value="FILAMIN-A"/>
    <property type="match status" value="1"/>
</dbReference>
<dbReference type="WBParaSite" id="SCUD_0000058001-mRNA-1">
    <property type="protein sequence ID" value="SCUD_0000058001-mRNA-1"/>
    <property type="gene ID" value="SCUD_0000058001"/>
</dbReference>
<reference evidence="6" key="1">
    <citation type="submission" date="2016-06" db="UniProtKB">
        <authorList>
            <consortium name="WormBaseParasite"/>
        </authorList>
    </citation>
    <scope>IDENTIFICATION</scope>
</reference>
<dbReference type="EMBL" id="UZAK01000403">
    <property type="protein sequence ID" value="VDO62567.1"/>
    <property type="molecule type" value="Genomic_DNA"/>
</dbReference>
<evidence type="ECO:0000256" key="1">
    <source>
        <dbReference type="ARBA" id="ARBA00009238"/>
    </source>
</evidence>
<evidence type="ECO:0000256" key="2">
    <source>
        <dbReference type="ARBA" id="ARBA00022737"/>
    </source>
</evidence>
<evidence type="ECO:0000313" key="6">
    <source>
        <dbReference type="WBParaSite" id="SCUD_0000058001-mRNA-1"/>
    </source>
</evidence>
<name>A0A183JD20_9TREM</name>
<feature type="repeat" description="Filamin" evidence="3">
    <location>
        <begin position="1"/>
        <end position="82"/>
    </location>
</feature>
<evidence type="ECO:0000313" key="4">
    <source>
        <dbReference type="EMBL" id="VDO62567.1"/>
    </source>
</evidence>
<organism evidence="6">
    <name type="scientific">Schistosoma curassoni</name>
    <dbReference type="NCBI Taxonomy" id="6186"/>
    <lineage>
        <taxon>Eukaryota</taxon>
        <taxon>Metazoa</taxon>
        <taxon>Spiralia</taxon>
        <taxon>Lophotrochozoa</taxon>
        <taxon>Platyhelminthes</taxon>
        <taxon>Trematoda</taxon>
        <taxon>Digenea</taxon>
        <taxon>Strigeidida</taxon>
        <taxon>Schistosomatoidea</taxon>
        <taxon>Schistosomatidae</taxon>
        <taxon>Schistosoma</taxon>
    </lineage>
</organism>
<dbReference type="AlphaFoldDB" id="A0A183JD20"/>
<dbReference type="SMART" id="SM00557">
    <property type="entry name" value="IG_FLMN"/>
    <property type="match status" value="4"/>
</dbReference>
<sequence length="595" mass="65826">GNDSRIPVGQECVISVNTAQAGVGQLTCRIVTPSGATADVEIHEAPNGRVNIYYTPPIRGDYLVEIRFGGELIPNGRFNQKAVNPEELMNDVTDQRVQHVTVQSVQSVQSSTITTGYHPVDFKLPVGPTFSHVEGLVRTPSGRILHPTLLDNGDGTVTAQFQPNEPGLHELEITYNGQPIPGSPFRFYVEAVGSGIVTAYGPGLSCGRAGEPANFTLITRDAGADCNEYEIIGSFPYVTEFQLDIYLSPPINEGATNTSDDSGLSLSVEGPSKADIQCDDNKNGTCSVSYLPLVPGEYTISIKFMENHIPGSPFTAHITGSIIDEHGGFDADVKARIGKARAAYLQPKNIWNSKQLSTNTKIRWPDTISNNQLWERTNQIPVEEEIRKKLWKWIGHTLRKASNCVTKQALTWNPEGQRKRGRPKNTLRREMEIDMRKMSKNWIELEKKAHDRVGWRMLVGGLCSIGTNRRESRRFNQVCVGTTSEMPLRITETDIYNLVATVRSPSGLEQPSTLKRLPNGHLGISFTPHEIGEHFVNVFRNGRHIANSPFKIYVGENEIGNASKVRIYGNGLREGMANQNCQFTVDTRNAGKFIN</sequence>
<dbReference type="GO" id="GO:0051015">
    <property type="term" value="F:actin filament binding"/>
    <property type="evidence" value="ECO:0007669"/>
    <property type="project" value="InterPro"/>
</dbReference>
<feature type="repeat" description="Filamin" evidence="3">
    <location>
        <begin position="466"/>
        <end position="554"/>
    </location>
</feature>
<evidence type="ECO:0000256" key="3">
    <source>
        <dbReference type="PROSITE-ProRule" id="PRU00087"/>
    </source>
</evidence>
<dbReference type="Pfam" id="PF00630">
    <property type="entry name" value="Filamin"/>
    <property type="match status" value="4"/>
</dbReference>